<name>A0ABV7AVB7_9GAMM</name>
<dbReference type="InterPro" id="IPR003751">
    <property type="entry name" value="CsrA"/>
</dbReference>
<accession>A0ABV7AVB7</accession>
<feature type="region of interest" description="Disordered" evidence="5">
    <location>
        <begin position="51"/>
        <end position="71"/>
    </location>
</feature>
<dbReference type="PANTHER" id="PTHR34984">
    <property type="entry name" value="CARBON STORAGE REGULATOR"/>
    <property type="match status" value="1"/>
</dbReference>
<evidence type="ECO:0000256" key="1">
    <source>
        <dbReference type="ARBA" id="ARBA00022490"/>
    </source>
</evidence>
<dbReference type="Proteomes" id="UP001595457">
    <property type="component" value="Unassembled WGS sequence"/>
</dbReference>
<keyword evidence="7" id="KW-1185">Reference proteome</keyword>
<dbReference type="PANTHER" id="PTHR34984:SF1">
    <property type="entry name" value="CARBON STORAGE REGULATOR"/>
    <property type="match status" value="1"/>
</dbReference>
<keyword evidence="1" id="KW-0963">Cytoplasm</keyword>
<protein>
    <submittedName>
        <fullName evidence="6">Carbon storage regulator</fullName>
    </submittedName>
</protein>
<dbReference type="SUPFAM" id="SSF117130">
    <property type="entry name" value="CsrA-like"/>
    <property type="match status" value="1"/>
</dbReference>
<evidence type="ECO:0000313" key="7">
    <source>
        <dbReference type="Proteomes" id="UP001595457"/>
    </source>
</evidence>
<evidence type="ECO:0000256" key="5">
    <source>
        <dbReference type="SAM" id="MobiDB-lite"/>
    </source>
</evidence>
<keyword evidence="4" id="KW-0010">Activator</keyword>
<keyword evidence="2" id="KW-0810">Translation regulation</keyword>
<reference evidence="7" key="1">
    <citation type="journal article" date="2019" name="Int. J. Syst. Evol. Microbiol.">
        <title>The Global Catalogue of Microorganisms (GCM) 10K type strain sequencing project: providing services to taxonomists for standard genome sequencing and annotation.</title>
        <authorList>
            <consortium name="The Broad Institute Genomics Platform"/>
            <consortium name="The Broad Institute Genome Sequencing Center for Infectious Disease"/>
            <person name="Wu L."/>
            <person name="Ma J."/>
        </authorList>
    </citation>
    <scope>NUCLEOTIDE SEQUENCE [LARGE SCALE GENOMIC DNA]</scope>
    <source>
        <strain evidence="7">KCTC 62195</strain>
    </source>
</reference>
<feature type="compositionally biased region" description="Low complexity" evidence="5">
    <location>
        <begin position="58"/>
        <end position="71"/>
    </location>
</feature>
<dbReference type="EMBL" id="JBHRSJ010000016">
    <property type="protein sequence ID" value="MFC2972457.1"/>
    <property type="molecule type" value="Genomic_DNA"/>
</dbReference>
<dbReference type="Pfam" id="PF02599">
    <property type="entry name" value="CsrA"/>
    <property type="match status" value="1"/>
</dbReference>
<sequence length="71" mass="7791">MQTILRHSGESLRINDDVLITVVGISGSQVKLGLEAPAHVALYRQEVYPFRDSRRKPGSGPRRPIGSAKAH</sequence>
<evidence type="ECO:0000313" key="6">
    <source>
        <dbReference type="EMBL" id="MFC2972457.1"/>
    </source>
</evidence>
<dbReference type="Gene3D" id="2.60.40.4380">
    <property type="entry name" value="Translational regulator CsrA"/>
    <property type="match status" value="1"/>
</dbReference>
<dbReference type="InterPro" id="IPR036107">
    <property type="entry name" value="CsrA_sf"/>
</dbReference>
<evidence type="ECO:0000256" key="3">
    <source>
        <dbReference type="ARBA" id="ARBA00022884"/>
    </source>
</evidence>
<gene>
    <name evidence="6" type="ORF">ACFOJE_09585</name>
</gene>
<comment type="caution">
    <text evidence="6">The sequence shown here is derived from an EMBL/GenBank/DDBJ whole genome shotgun (WGS) entry which is preliminary data.</text>
</comment>
<keyword evidence="3" id="KW-0694">RNA-binding</keyword>
<proteinExistence type="predicted"/>
<evidence type="ECO:0000256" key="2">
    <source>
        <dbReference type="ARBA" id="ARBA00022845"/>
    </source>
</evidence>
<organism evidence="6 7">
    <name type="scientific">Azotobacter bryophylli</name>
    <dbReference type="NCBI Taxonomy" id="1986537"/>
    <lineage>
        <taxon>Bacteria</taxon>
        <taxon>Pseudomonadati</taxon>
        <taxon>Pseudomonadota</taxon>
        <taxon>Gammaproteobacteria</taxon>
        <taxon>Pseudomonadales</taxon>
        <taxon>Pseudomonadaceae</taxon>
        <taxon>Azotobacter</taxon>
    </lineage>
</organism>
<evidence type="ECO:0000256" key="4">
    <source>
        <dbReference type="ARBA" id="ARBA00023159"/>
    </source>
</evidence>
<dbReference type="RefSeq" id="WP_377814094.1">
    <property type="nucleotide sequence ID" value="NZ_JBHRSJ010000016.1"/>
</dbReference>